<dbReference type="PROSITE" id="PS00557">
    <property type="entry name" value="FMN_HYDROXY_ACID_DH_1"/>
    <property type="match status" value="1"/>
</dbReference>
<dbReference type="PANTHER" id="PTHR10578">
    <property type="entry name" value="S -2-HYDROXY-ACID OXIDASE-RELATED"/>
    <property type="match status" value="1"/>
</dbReference>
<feature type="binding site" evidence="5">
    <location>
        <begin position="386"/>
        <end position="390"/>
    </location>
    <ligand>
        <name>FMN</name>
        <dbReference type="ChEBI" id="CHEBI:58210"/>
    </ligand>
</feature>
<dbReference type="PANTHER" id="PTHR10578:SF143">
    <property type="entry name" value="FMN-DEPENDENT ALPHA-HYDROXY ACID DEHYDROGENASE PB1A11.03"/>
    <property type="match status" value="1"/>
</dbReference>
<dbReference type="GO" id="GO:0016491">
    <property type="term" value="F:oxidoreductase activity"/>
    <property type="evidence" value="ECO:0007669"/>
    <property type="project" value="UniProtKB-KW"/>
</dbReference>
<organism evidence="7 8">
    <name type="scientific">Athelia psychrophila</name>
    <dbReference type="NCBI Taxonomy" id="1759441"/>
    <lineage>
        <taxon>Eukaryota</taxon>
        <taxon>Fungi</taxon>
        <taxon>Dikarya</taxon>
        <taxon>Basidiomycota</taxon>
        <taxon>Agaricomycotina</taxon>
        <taxon>Agaricomycetes</taxon>
        <taxon>Agaricomycetidae</taxon>
        <taxon>Atheliales</taxon>
        <taxon>Atheliaceae</taxon>
        <taxon>Athelia</taxon>
    </lineage>
</organism>
<dbReference type="GO" id="GO:0010181">
    <property type="term" value="F:FMN binding"/>
    <property type="evidence" value="ECO:0007669"/>
    <property type="project" value="InterPro"/>
</dbReference>
<feature type="binding site" evidence="5">
    <location>
        <position position="188"/>
    </location>
    <ligand>
        <name>glyoxylate</name>
        <dbReference type="ChEBI" id="CHEBI:36655"/>
    </ligand>
</feature>
<dbReference type="AlphaFoldDB" id="A0A166CRR4"/>
<dbReference type="Proteomes" id="UP000076532">
    <property type="component" value="Unassembled WGS sequence"/>
</dbReference>
<dbReference type="InterPro" id="IPR008259">
    <property type="entry name" value="FMN_hydac_DH_AS"/>
</dbReference>
<evidence type="ECO:0000256" key="1">
    <source>
        <dbReference type="ARBA" id="ARBA00001917"/>
    </source>
</evidence>
<evidence type="ECO:0000256" key="2">
    <source>
        <dbReference type="ARBA" id="ARBA00023002"/>
    </source>
</evidence>
<dbReference type="InterPro" id="IPR012133">
    <property type="entry name" value="Alpha-hydoxy_acid_DH_FMN"/>
</dbReference>
<keyword evidence="5" id="KW-0285">Flavoprotein</keyword>
<reference evidence="7 8" key="1">
    <citation type="journal article" date="2016" name="Mol. Biol. Evol.">
        <title>Comparative Genomics of Early-Diverging Mushroom-Forming Fungi Provides Insights into the Origins of Lignocellulose Decay Capabilities.</title>
        <authorList>
            <person name="Nagy L.G."/>
            <person name="Riley R."/>
            <person name="Tritt A."/>
            <person name="Adam C."/>
            <person name="Daum C."/>
            <person name="Floudas D."/>
            <person name="Sun H."/>
            <person name="Yadav J.S."/>
            <person name="Pangilinan J."/>
            <person name="Larsson K.H."/>
            <person name="Matsuura K."/>
            <person name="Barry K."/>
            <person name="Labutti K."/>
            <person name="Kuo R."/>
            <person name="Ohm R.A."/>
            <person name="Bhattacharya S.S."/>
            <person name="Shirouzu T."/>
            <person name="Yoshinaga Y."/>
            <person name="Martin F.M."/>
            <person name="Grigoriev I.V."/>
            <person name="Hibbett D.S."/>
        </authorList>
    </citation>
    <scope>NUCLEOTIDE SEQUENCE [LARGE SCALE GENOMIC DNA]</scope>
    <source>
        <strain evidence="7 8">CBS 109695</strain>
    </source>
</reference>
<dbReference type="InterPro" id="IPR037396">
    <property type="entry name" value="FMN_HAD"/>
</dbReference>
<feature type="binding site" evidence="5">
    <location>
        <begin position="409"/>
        <end position="410"/>
    </location>
    <ligand>
        <name>FMN</name>
        <dbReference type="ChEBI" id="CHEBI:58210"/>
    </ligand>
</feature>
<feature type="domain" description="FMN hydroxy acid dehydrogenase" evidence="6">
    <location>
        <begin position="56"/>
        <end position="460"/>
    </location>
</feature>
<sequence>MASDEVPYTAQPDQIVTQKWSKYMVELYRAHKAPLLGLLTPDAIEEKAKQSYKDTDRMRTCCTFLCVYLRGAYPPPAASFNYMNGSAGRGLTHDANRKEFEKWGIIPRMLADCTTRNLEVNLFGVTYPNPILLAPVGVGTLAHADGELAPARAAAKIGVTYCLSTVATRSIEDVAAANGDGHRWFQLYRPRTPEICLSLLKRAKASGFTTLIVTLDTNILSWRPADLQNATLPFYHGYGCQVGTSDPVFAKRFGLEPKQGAANAPAFPYNPTALDAKLAADDEDELRARVMGLSWTAEVSSGLFRDWDSMKFIQDNWDGPIVIKGIQSVPDALKALELGIDGIVVSNHGGRQVDGGIPSLMALDRICASPVIAEAQKSGKFTVLFDSGVRSGSDIIKAMALGAQAVLLGRPFLYGLAIAGEEGVEQVVRSILAEMEITIALAGFKDLSLIQGKREEIITRIV</sequence>
<dbReference type="PIRSF" id="PIRSF000138">
    <property type="entry name" value="Al-hdrx_acd_dh"/>
    <property type="match status" value="1"/>
</dbReference>
<feature type="binding site" evidence="5">
    <location>
        <position position="82"/>
    </location>
    <ligand>
        <name>glyoxylate</name>
        <dbReference type="ChEBI" id="CHEBI:36655"/>
    </ligand>
</feature>
<feature type="binding site" evidence="5">
    <location>
        <position position="346"/>
    </location>
    <ligand>
        <name>FMN</name>
        <dbReference type="ChEBI" id="CHEBI:58210"/>
    </ligand>
</feature>
<evidence type="ECO:0000256" key="5">
    <source>
        <dbReference type="PIRSR" id="PIRSR000138-2"/>
    </source>
</evidence>
<comment type="similarity">
    <text evidence="3">Belongs to the FMN-dependent alpha-hydroxy acid dehydrogenase family.</text>
</comment>
<evidence type="ECO:0000313" key="8">
    <source>
        <dbReference type="Proteomes" id="UP000076532"/>
    </source>
</evidence>
<feature type="active site" description="Proton acceptor" evidence="4">
    <location>
        <position position="348"/>
    </location>
</feature>
<dbReference type="Gene3D" id="3.20.20.70">
    <property type="entry name" value="Aldolase class I"/>
    <property type="match status" value="1"/>
</dbReference>
<evidence type="ECO:0000259" key="6">
    <source>
        <dbReference type="PROSITE" id="PS51349"/>
    </source>
</evidence>
<comment type="cofactor">
    <cofactor evidence="1">
        <name>FMN</name>
        <dbReference type="ChEBI" id="CHEBI:58210"/>
    </cofactor>
</comment>
<proteinExistence type="inferred from homology"/>
<feature type="binding site" evidence="5">
    <location>
        <position position="186"/>
    </location>
    <ligand>
        <name>FMN</name>
        <dbReference type="ChEBI" id="CHEBI:58210"/>
    </ligand>
</feature>
<dbReference type="SUPFAM" id="SSF51395">
    <property type="entry name" value="FMN-linked oxidoreductases"/>
    <property type="match status" value="1"/>
</dbReference>
<feature type="binding site" evidence="5">
    <location>
        <position position="223"/>
    </location>
    <ligand>
        <name>glyoxylate</name>
        <dbReference type="ChEBI" id="CHEBI:36655"/>
    </ligand>
</feature>
<name>A0A166CRR4_9AGAM</name>
<feature type="binding site" evidence="5">
    <location>
        <position position="348"/>
    </location>
    <ligand>
        <name>glyoxylate</name>
        <dbReference type="ChEBI" id="CHEBI:36655"/>
    </ligand>
</feature>
<protein>
    <submittedName>
        <fullName evidence="7">FMN-dependent alpha-hydroxy acid dehydrogenase</fullName>
    </submittedName>
</protein>
<feature type="binding site" evidence="5">
    <location>
        <position position="214"/>
    </location>
    <ligand>
        <name>FMN</name>
        <dbReference type="ChEBI" id="CHEBI:58210"/>
    </ligand>
</feature>
<evidence type="ECO:0000256" key="3">
    <source>
        <dbReference type="ARBA" id="ARBA00024042"/>
    </source>
</evidence>
<evidence type="ECO:0000313" key="7">
    <source>
        <dbReference type="EMBL" id="KZP13937.1"/>
    </source>
</evidence>
<feature type="binding site" evidence="5">
    <location>
        <begin position="135"/>
        <end position="137"/>
    </location>
    <ligand>
        <name>FMN</name>
        <dbReference type="ChEBI" id="CHEBI:58210"/>
    </ligand>
</feature>
<dbReference type="STRING" id="436010.A0A166CRR4"/>
<feature type="binding site" evidence="5">
    <location>
        <position position="164"/>
    </location>
    <ligand>
        <name>FMN</name>
        <dbReference type="ChEBI" id="CHEBI:58210"/>
    </ligand>
</feature>
<feature type="binding site" evidence="5">
    <location>
        <position position="324"/>
    </location>
    <ligand>
        <name>FMN</name>
        <dbReference type="ChEBI" id="CHEBI:58210"/>
    </ligand>
</feature>
<accession>A0A166CRR4</accession>
<gene>
    <name evidence="7" type="ORF">FIBSPDRAFT_120452</name>
</gene>
<dbReference type="EMBL" id="KV417625">
    <property type="protein sequence ID" value="KZP13937.1"/>
    <property type="molecule type" value="Genomic_DNA"/>
</dbReference>
<dbReference type="OrthoDB" id="25826at2759"/>
<feature type="binding site" evidence="5">
    <location>
        <position position="351"/>
    </location>
    <ligand>
        <name>glyoxylate</name>
        <dbReference type="ChEBI" id="CHEBI:36655"/>
    </ligand>
</feature>
<evidence type="ECO:0000256" key="4">
    <source>
        <dbReference type="PIRSR" id="PIRSR000138-1"/>
    </source>
</evidence>
<keyword evidence="5" id="KW-0288">FMN</keyword>
<dbReference type="PROSITE" id="PS51349">
    <property type="entry name" value="FMN_HYDROXY_ACID_DH_2"/>
    <property type="match status" value="1"/>
</dbReference>
<dbReference type="Pfam" id="PF01070">
    <property type="entry name" value="FMN_dh"/>
    <property type="match status" value="1"/>
</dbReference>
<keyword evidence="2" id="KW-0560">Oxidoreductase</keyword>
<dbReference type="InterPro" id="IPR000262">
    <property type="entry name" value="FMN-dep_DH"/>
</dbReference>
<dbReference type="InterPro" id="IPR013785">
    <property type="entry name" value="Aldolase_TIM"/>
</dbReference>
<keyword evidence="8" id="KW-1185">Reference proteome</keyword>